<organism evidence="2 3">
    <name type="scientific">Patulibacter brassicae</name>
    <dbReference type="NCBI Taxonomy" id="1705717"/>
    <lineage>
        <taxon>Bacteria</taxon>
        <taxon>Bacillati</taxon>
        <taxon>Actinomycetota</taxon>
        <taxon>Thermoleophilia</taxon>
        <taxon>Solirubrobacterales</taxon>
        <taxon>Patulibacteraceae</taxon>
        <taxon>Patulibacter</taxon>
    </lineage>
</organism>
<evidence type="ECO:0000313" key="3">
    <source>
        <dbReference type="Proteomes" id="UP001277761"/>
    </source>
</evidence>
<dbReference type="EMBL" id="JAXAVX010000003">
    <property type="protein sequence ID" value="MDX8151779.1"/>
    <property type="molecule type" value="Genomic_DNA"/>
</dbReference>
<name>A0ABU4VIW8_9ACTN</name>
<keyword evidence="1" id="KW-1133">Transmembrane helix</keyword>
<evidence type="ECO:0000313" key="2">
    <source>
        <dbReference type="EMBL" id="MDX8151779.1"/>
    </source>
</evidence>
<keyword evidence="3" id="KW-1185">Reference proteome</keyword>
<protein>
    <submittedName>
        <fullName evidence="2">Uncharacterized protein</fullName>
    </submittedName>
</protein>
<keyword evidence="1" id="KW-0812">Transmembrane</keyword>
<keyword evidence="1" id="KW-0472">Membrane</keyword>
<sequence>MACTTGEASEALNDAGWLPFVGVFYATFIQVIAVGLCILQHPEQRVFPRWLGFFNLWVGVVMLPDVLIFWFKSGPFAWNGIAPFWVILCAFCVWFLVMSWAVQRAVRQQVADERQAVALEREPIAA</sequence>
<accession>A0ABU4VIW8</accession>
<gene>
    <name evidence="2" type="ORF">SK069_09255</name>
</gene>
<evidence type="ECO:0000256" key="1">
    <source>
        <dbReference type="SAM" id="Phobius"/>
    </source>
</evidence>
<reference evidence="2 3" key="1">
    <citation type="submission" date="2023-11" db="EMBL/GenBank/DDBJ databases">
        <authorList>
            <person name="Xu M."/>
            <person name="Jiang T."/>
        </authorList>
    </citation>
    <scope>NUCLEOTIDE SEQUENCE [LARGE SCALE GENOMIC DNA]</scope>
    <source>
        <strain evidence="2 3">SD</strain>
    </source>
</reference>
<feature type="transmembrane region" description="Helical" evidence="1">
    <location>
        <begin position="17"/>
        <end position="39"/>
    </location>
</feature>
<feature type="transmembrane region" description="Helical" evidence="1">
    <location>
        <begin position="51"/>
        <end position="71"/>
    </location>
</feature>
<dbReference type="Proteomes" id="UP001277761">
    <property type="component" value="Unassembled WGS sequence"/>
</dbReference>
<comment type="caution">
    <text evidence="2">The sequence shown here is derived from an EMBL/GenBank/DDBJ whole genome shotgun (WGS) entry which is preliminary data.</text>
</comment>
<feature type="transmembrane region" description="Helical" evidence="1">
    <location>
        <begin position="77"/>
        <end position="97"/>
    </location>
</feature>
<proteinExistence type="predicted"/>
<dbReference type="RefSeq" id="WP_319953931.1">
    <property type="nucleotide sequence ID" value="NZ_JAXAVX010000003.1"/>
</dbReference>